<evidence type="ECO:0000313" key="3">
    <source>
        <dbReference type="Proteomes" id="UP000531561"/>
    </source>
</evidence>
<dbReference type="Proteomes" id="UP000531561">
    <property type="component" value="Unassembled WGS sequence"/>
</dbReference>
<dbReference type="PANTHER" id="PTHR12126">
    <property type="entry name" value="NADH-UBIQUINONE OXIDOREDUCTASE 39 KDA SUBUNIT-RELATED"/>
    <property type="match status" value="1"/>
</dbReference>
<reference evidence="2 3" key="1">
    <citation type="journal article" date="2020" name="Phytopathology">
        <title>A high-quality genome resource of Botrytis fragariae, a new and rapidly spreading fungal pathogen causing strawberry gray mold in the U.S.A.</title>
        <authorList>
            <person name="Wu Y."/>
            <person name="Saski C.A."/>
            <person name="Schnabel G."/>
            <person name="Xiao S."/>
            <person name="Hu M."/>
        </authorList>
    </citation>
    <scope>NUCLEOTIDE SEQUENCE [LARGE SCALE GENOMIC DNA]</scope>
    <source>
        <strain evidence="2 3">BVB16</strain>
    </source>
</reference>
<dbReference type="Pfam" id="PF01370">
    <property type="entry name" value="Epimerase"/>
    <property type="match status" value="1"/>
</dbReference>
<sequence length="268" mass="28718">MSVTKRIVVCGGNGFLGSRICKSAVARGWDVTSISRSGEPTWSSVSSSFTPPAWSHKVTWERADILKPSTYAPLLKSADFVVHSMGILLEADYKAGSQNPLTRQPGEDLHSQERDGQITYELMNRDSAITLASESYKENVPAFAYISAAGGAPVLPQRYIDTKRAAESTIASEFPKMRSVFIRPGMLYDSSRKITMPLAAATGLGAAFNGLTGGIFGGIMGAAGVKPLKADVVAEAVVESLSEESVKGPVEVKEIEELAEKAWRKGML</sequence>
<comment type="caution">
    <text evidence="2">The sequence shown here is derived from an EMBL/GenBank/DDBJ whole genome shotgun (WGS) entry which is preliminary data.</text>
</comment>
<dbReference type="PANTHER" id="PTHR12126:SF16">
    <property type="entry name" value="MIOREX COMPLEX COMPONENT 2"/>
    <property type="match status" value="1"/>
</dbReference>
<dbReference type="EMBL" id="JABFCT010000007">
    <property type="protein sequence ID" value="KAF5874239.1"/>
    <property type="molecule type" value="Genomic_DNA"/>
</dbReference>
<protein>
    <submittedName>
        <fullName evidence="2">Putative nad dependent epimerase dehydratase family protein</fullName>
    </submittedName>
</protein>
<dbReference type="InterPro" id="IPR036291">
    <property type="entry name" value="NAD(P)-bd_dom_sf"/>
</dbReference>
<proteinExistence type="predicted"/>
<evidence type="ECO:0000259" key="1">
    <source>
        <dbReference type="Pfam" id="PF01370"/>
    </source>
</evidence>
<dbReference type="GO" id="GO:0044877">
    <property type="term" value="F:protein-containing complex binding"/>
    <property type="evidence" value="ECO:0007669"/>
    <property type="project" value="TreeGrafter"/>
</dbReference>
<feature type="domain" description="NAD-dependent epimerase/dehydratase" evidence="1">
    <location>
        <begin position="7"/>
        <end position="84"/>
    </location>
</feature>
<dbReference type="OrthoDB" id="276721at2759"/>
<evidence type="ECO:0000313" key="2">
    <source>
        <dbReference type="EMBL" id="KAF5874239.1"/>
    </source>
</evidence>
<dbReference type="AlphaFoldDB" id="A0A8H6AV49"/>
<dbReference type="InterPro" id="IPR001509">
    <property type="entry name" value="Epimerase_deHydtase"/>
</dbReference>
<gene>
    <name evidence="2" type="ORF">Bfra_004246</name>
</gene>
<dbReference type="InterPro" id="IPR051207">
    <property type="entry name" value="ComplexI_NDUFA9_subunit"/>
</dbReference>
<dbReference type="SUPFAM" id="SSF51735">
    <property type="entry name" value="NAD(P)-binding Rossmann-fold domains"/>
    <property type="match status" value="1"/>
</dbReference>
<dbReference type="Gene3D" id="3.40.50.720">
    <property type="entry name" value="NAD(P)-binding Rossmann-like Domain"/>
    <property type="match status" value="1"/>
</dbReference>
<dbReference type="GeneID" id="59258343"/>
<organism evidence="2 3">
    <name type="scientific">Botrytis fragariae</name>
    <dbReference type="NCBI Taxonomy" id="1964551"/>
    <lineage>
        <taxon>Eukaryota</taxon>
        <taxon>Fungi</taxon>
        <taxon>Dikarya</taxon>
        <taxon>Ascomycota</taxon>
        <taxon>Pezizomycotina</taxon>
        <taxon>Leotiomycetes</taxon>
        <taxon>Helotiales</taxon>
        <taxon>Sclerotiniaceae</taxon>
        <taxon>Botrytis</taxon>
    </lineage>
</organism>
<dbReference type="RefSeq" id="XP_037193185.1">
    <property type="nucleotide sequence ID" value="XM_037334651.1"/>
</dbReference>
<accession>A0A8H6AV49</accession>
<keyword evidence="3" id="KW-1185">Reference proteome</keyword>
<name>A0A8H6AV49_9HELO</name>
<dbReference type="GO" id="GO:0005739">
    <property type="term" value="C:mitochondrion"/>
    <property type="evidence" value="ECO:0007669"/>
    <property type="project" value="TreeGrafter"/>
</dbReference>